<protein>
    <submittedName>
        <fullName evidence="2">Uncharacterized protein</fullName>
    </submittedName>
</protein>
<reference evidence="2" key="1">
    <citation type="submission" date="2023-07" db="EMBL/GenBank/DDBJ databases">
        <title>Sequencing the genomes of 1000 actinobacteria strains.</title>
        <authorList>
            <person name="Klenk H.-P."/>
        </authorList>
    </citation>
    <scope>NUCLEOTIDE SEQUENCE</scope>
    <source>
        <strain evidence="2">DSM 44707</strain>
    </source>
</reference>
<keyword evidence="3" id="KW-1185">Reference proteome</keyword>
<accession>A0AAE4C9C2</accession>
<dbReference type="RefSeq" id="WP_310368496.1">
    <property type="nucleotide sequence ID" value="NZ_JAVDYB010000001.1"/>
</dbReference>
<evidence type="ECO:0000313" key="3">
    <source>
        <dbReference type="Proteomes" id="UP001183643"/>
    </source>
</evidence>
<sequence length="48" mass="4833">MTDLDPWKNPPAVKAGRVDPIGSGAASLGTGIRLADRMGPALTELAGS</sequence>
<evidence type="ECO:0000313" key="2">
    <source>
        <dbReference type="EMBL" id="MDR7276401.1"/>
    </source>
</evidence>
<name>A0AAE4C9C2_9ACTN</name>
<dbReference type="EMBL" id="JAVDYB010000001">
    <property type="protein sequence ID" value="MDR7276401.1"/>
    <property type="molecule type" value="Genomic_DNA"/>
</dbReference>
<organism evidence="2 3">
    <name type="scientific">Catenuloplanes atrovinosus</name>
    <dbReference type="NCBI Taxonomy" id="137266"/>
    <lineage>
        <taxon>Bacteria</taxon>
        <taxon>Bacillati</taxon>
        <taxon>Actinomycetota</taxon>
        <taxon>Actinomycetes</taxon>
        <taxon>Micromonosporales</taxon>
        <taxon>Micromonosporaceae</taxon>
        <taxon>Catenuloplanes</taxon>
    </lineage>
</organism>
<dbReference type="AlphaFoldDB" id="A0AAE4C9C2"/>
<dbReference type="Proteomes" id="UP001183643">
    <property type="component" value="Unassembled WGS sequence"/>
</dbReference>
<proteinExistence type="predicted"/>
<comment type="caution">
    <text evidence="2">The sequence shown here is derived from an EMBL/GenBank/DDBJ whole genome shotgun (WGS) entry which is preliminary data.</text>
</comment>
<feature type="region of interest" description="Disordered" evidence="1">
    <location>
        <begin position="1"/>
        <end position="28"/>
    </location>
</feature>
<gene>
    <name evidence="2" type="ORF">J2S41_003179</name>
</gene>
<evidence type="ECO:0000256" key="1">
    <source>
        <dbReference type="SAM" id="MobiDB-lite"/>
    </source>
</evidence>